<evidence type="ECO:0000313" key="6">
    <source>
        <dbReference type="Proteomes" id="UP000309992"/>
    </source>
</evidence>
<evidence type="ECO:0000256" key="3">
    <source>
        <dbReference type="SAM" id="MobiDB-lite"/>
    </source>
</evidence>
<keyword evidence="6" id="KW-1185">Reference proteome</keyword>
<comment type="subcellular location">
    <subcellularLocation>
        <location evidence="1">Membrane</location>
    </subcellularLocation>
</comment>
<accession>A0ABY2S8U1</accession>
<dbReference type="EMBL" id="SWMS01000004">
    <property type="protein sequence ID" value="TKG71714.1"/>
    <property type="molecule type" value="Genomic_DNA"/>
</dbReference>
<keyword evidence="4" id="KW-1133">Transmembrane helix</keyword>
<evidence type="ECO:0008006" key="7">
    <source>
        <dbReference type="Google" id="ProtNLM"/>
    </source>
</evidence>
<feature type="region of interest" description="Disordered" evidence="3">
    <location>
        <begin position="1"/>
        <end position="39"/>
    </location>
</feature>
<keyword evidence="2 4" id="KW-0472">Membrane</keyword>
<organism evidence="5 6">
    <name type="scientific">Prauserella endophytica</name>
    <dbReference type="NCBI Taxonomy" id="1592324"/>
    <lineage>
        <taxon>Bacteria</taxon>
        <taxon>Bacillati</taxon>
        <taxon>Actinomycetota</taxon>
        <taxon>Actinomycetes</taxon>
        <taxon>Pseudonocardiales</taxon>
        <taxon>Pseudonocardiaceae</taxon>
        <taxon>Prauserella</taxon>
        <taxon>Prauserella coralliicola group</taxon>
    </lineage>
</organism>
<evidence type="ECO:0000313" key="5">
    <source>
        <dbReference type="EMBL" id="TKG71714.1"/>
    </source>
</evidence>
<evidence type="ECO:0000256" key="2">
    <source>
        <dbReference type="ARBA" id="ARBA00023136"/>
    </source>
</evidence>
<name>A0ABY2S8U1_9PSEU</name>
<dbReference type="Proteomes" id="UP000309992">
    <property type="component" value="Unassembled WGS sequence"/>
</dbReference>
<comment type="caution">
    <text evidence="5">The sequence shown here is derived from an EMBL/GenBank/DDBJ whole genome shotgun (WGS) entry which is preliminary data.</text>
</comment>
<protein>
    <recommendedName>
        <fullName evidence="7">Mce-associated membrane protein</fullName>
    </recommendedName>
</protein>
<evidence type="ECO:0000256" key="1">
    <source>
        <dbReference type="ARBA" id="ARBA00004370"/>
    </source>
</evidence>
<dbReference type="PANTHER" id="PTHR37042">
    <property type="entry name" value="OUTER MEMBRANE PROTEIN RV1973"/>
    <property type="match status" value="1"/>
</dbReference>
<sequence length="202" mass="21568">MALPDADEKAVSDAAVAAEPTADSTDPTEPEAESPRPARGLPSAVRYAALILLVLVTIAAAAVAGRLWSEERAAAGRESSARDAIAAASEAATALTGLSYRRHEESLARLRDLATGEFRQQIDDQSGAFATTLTTHRVESRGRVLAAGIEERSEGGATVVVIAEASVNNNASEQEDRRQYRLRFGMTQHDGRWLVRGLEFVP</sequence>
<feature type="transmembrane region" description="Helical" evidence="4">
    <location>
        <begin position="44"/>
        <end position="68"/>
    </location>
</feature>
<proteinExistence type="predicted"/>
<keyword evidence="4" id="KW-0812">Transmembrane</keyword>
<gene>
    <name evidence="5" type="ORF">FCN18_09370</name>
</gene>
<reference evidence="5 6" key="1">
    <citation type="journal article" date="2015" name="Antonie Van Leeuwenhoek">
        <title>Prauserella endophytica sp. nov., an endophytic actinobacterium isolated from Tamarix taklamakanensis.</title>
        <authorList>
            <person name="Liu J.M."/>
            <person name="Habden X."/>
            <person name="Guo L."/>
            <person name="Tuo L."/>
            <person name="Jiang Z.K."/>
            <person name="Liu S.W."/>
            <person name="Liu X.F."/>
            <person name="Chen L."/>
            <person name="Li R.F."/>
            <person name="Zhang Y.Q."/>
            <person name="Sun C.H."/>
        </authorList>
    </citation>
    <scope>NUCLEOTIDE SEQUENCE [LARGE SCALE GENOMIC DNA]</scope>
    <source>
        <strain evidence="5 6">CGMCC 4.7182</strain>
    </source>
</reference>
<feature type="compositionally biased region" description="Basic and acidic residues" evidence="3">
    <location>
        <begin position="1"/>
        <end position="11"/>
    </location>
</feature>
<evidence type="ECO:0000256" key="4">
    <source>
        <dbReference type="SAM" id="Phobius"/>
    </source>
</evidence>
<dbReference type="RefSeq" id="WP_137094498.1">
    <property type="nucleotide sequence ID" value="NZ_SWMS01000004.1"/>
</dbReference>
<dbReference type="PANTHER" id="PTHR37042:SF4">
    <property type="entry name" value="OUTER MEMBRANE PROTEIN RV1973"/>
    <property type="match status" value="1"/>
</dbReference>